<keyword evidence="1" id="KW-0808">Transferase</keyword>
<comment type="caution">
    <text evidence="1">The sequence shown here is derived from an EMBL/GenBank/DDBJ whole genome shotgun (WGS) entry which is preliminary data.</text>
</comment>
<organism evidence="1 2">
    <name type="scientific">Melia azedarach</name>
    <name type="common">Chinaberry tree</name>
    <dbReference type="NCBI Taxonomy" id="155640"/>
    <lineage>
        <taxon>Eukaryota</taxon>
        <taxon>Viridiplantae</taxon>
        <taxon>Streptophyta</taxon>
        <taxon>Embryophyta</taxon>
        <taxon>Tracheophyta</taxon>
        <taxon>Spermatophyta</taxon>
        <taxon>Magnoliopsida</taxon>
        <taxon>eudicotyledons</taxon>
        <taxon>Gunneridae</taxon>
        <taxon>Pentapetalae</taxon>
        <taxon>rosids</taxon>
        <taxon>malvids</taxon>
        <taxon>Sapindales</taxon>
        <taxon>Meliaceae</taxon>
        <taxon>Melia</taxon>
    </lineage>
</organism>
<keyword evidence="1" id="KW-0489">Methyltransferase</keyword>
<dbReference type="Proteomes" id="UP001164539">
    <property type="component" value="Chromosome 7"/>
</dbReference>
<accession>A0ACC1XVD0</accession>
<keyword evidence="2" id="KW-1185">Reference proteome</keyword>
<protein>
    <submittedName>
        <fullName evidence="1">N-lysine methyltransferase</fullName>
    </submittedName>
</protein>
<reference evidence="1 2" key="1">
    <citation type="journal article" date="2023" name="Science">
        <title>Complex scaffold remodeling in plant triterpene biosynthesis.</title>
        <authorList>
            <person name="De La Pena R."/>
            <person name="Hodgson H."/>
            <person name="Liu J.C."/>
            <person name="Stephenson M.J."/>
            <person name="Martin A.C."/>
            <person name="Owen C."/>
            <person name="Harkess A."/>
            <person name="Leebens-Mack J."/>
            <person name="Jimenez L.E."/>
            <person name="Osbourn A."/>
            <person name="Sattely E.S."/>
        </authorList>
    </citation>
    <scope>NUCLEOTIDE SEQUENCE [LARGE SCALE GENOMIC DNA]</scope>
    <source>
        <strain evidence="2">cv. JPN11</strain>
        <tissue evidence="1">Leaf</tissue>
    </source>
</reference>
<evidence type="ECO:0000313" key="1">
    <source>
        <dbReference type="EMBL" id="KAJ4715093.1"/>
    </source>
</evidence>
<sequence>MASRRLRAFKRWMRSQGVEYSEALGFKDDPVMGVSVIALSDLKEGDVVATIPKSACLTAKTSGASEMIESSGLGGILGLSVALMYEKSLGQDSPWAGYLQLLPEQEFVPFVWSADEVDSLLCGTELHKTVKEDKAFMFGDWKESILPLLDSAPLELNPEFFGVEQYFAAKSLIASRSFEIDDYHGSGMVPLADLFNHKTGAEDVHFTSVASDSESDNDADKDDYEDVNYGDDETSTENSHQDIKESATSPYKKNLSGKSDLEGSVSGDEPTVLQMIMVKDVKAGAEVFNTYGLLGNAALLHRYGFTEPDNSYDIVNIDLELVVQWGSSLFSGRYTRARLSLWRRLGYSGCGSQNSEYFEITSDGVPQIELLILLYILLLPEATYHNLDLALSTAVSYNEAICITLSEKNNIQLGKASNISNELLLMESVCNALSSLADMRESLYASNLKEDIELLRSCSIEVRKLYHSLSLRVSERRILEKLRIYAAKHMQLITAAKRSSSRKRLKRKGL</sequence>
<name>A0ACC1XVD0_MELAZ</name>
<evidence type="ECO:0000313" key="2">
    <source>
        <dbReference type="Proteomes" id="UP001164539"/>
    </source>
</evidence>
<gene>
    <name evidence="1" type="ORF">OWV82_013485</name>
</gene>
<proteinExistence type="predicted"/>
<dbReference type="EMBL" id="CM051400">
    <property type="protein sequence ID" value="KAJ4715093.1"/>
    <property type="molecule type" value="Genomic_DNA"/>
</dbReference>